<evidence type="ECO:0000256" key="8">
    <source>
        <dbReference type="ARBA" id="ARBA00022833"/>
    </source>
</evidence>
<dbReference type="PROSITE" id="PS51873">
    <property type="entry name" value="TRIAD"/>
    <property type="match status" value="1"/>
</dbReference>
<keyword evidence="8" id="KW-0862">Zinc</keyword>
<evidence type="ECO:0000256" key="9">
    <source>
        <dbReference type="PROSITE-ProRule" id="PRU00175"/>
    </source>
</evidence>
<evidence type="ECO:0000256" key="6">
    <source>
        <dbReference type="ARBA" id="ARBA00022771"/>
    </source>
</evidence>
<evidence type="ECO:0000313" key="12">
    <source>
        <dbReference type="EMBL" id="KAF2788360.1"/>
    </source>
</evidence>
<dbReference type="AlphaFoldDB" id="A0A6A6WVX3"/>
<dbReference type="InterPro" id="IPR044066">
    <property type="entry name" value="TRIAD_supradom"/>
</dbReference>
<comment type="catalytic activity">
    <reaction evidence="1">
        <text>[E2 ubiquitin-conjugating enzyme]-S-ubiquitinyl-L-cysteine + [acceptor protein]-L-lysine = [E2 ubiquitin-conjugating enzyme]-L-cysteine + [acceptor protein]-N(6)-ubiquitinyl-L-lysine.</text>
        <dbReference type="EC" id="2.3.2.31"/>
    </reaction>
</comment>
<dbReference type="Pfam" id="PF01485">
    <property type="entry name" value="IBR"/>
    <property type="match status" value="1"/>
</dbReference>
<dbReference type="GO" id="GO:0008270">
    <property type="term" value="F:zinc ion binding"/>
    <property type="evidence" value="ECO:0007669"/>
    <property type="project" value="UniProtKB-KW"/>
</dbReference>
<dbReference type="PANTHER" id="PTHR11685">
    <property type="entry name" value="RBR FAMILY RING FINGER AND IBR DOMAIN-CONTAINING"/>
    <property type="match status" value="1"/>
</dbReference>
<feature type="domain" description="RING-type" evidence="11">
    <location>
        <begin position="3"/>
        <end position="191"/>
    </location>
</feature>
<organism evidence="12 13">
    <name type="scientific">Melanomma pulvis-pyrius CBS 109.77</name>
    <dbReference type="NCBI Taxonomy" id="1314802"/>
    <lineage>
        <taxon>Eukaryota</taxon>
        <taxon>Fungi</taxon>
        <taxon>Dikarya</taxon>
        <taxon>Ascomycota</taxon>
        <taxon>Pezizomycotina</taxon>
        <taxon>Dothideomycetes</taxon>
        <taxon>Pleosporomycetidae</taxon>
        <taxon>Pleosporales</taxon>
        <taxon>Melanommataceae</taxon>
        <taxon>Melanomma</taxon>
    </lineage>
</organism>
<dbReference type="GO" id="GO:0061630">
    <property type="term" value="F:ubiquitin protein ligase activity"/>
    <property type="evidence" value="ECO:0007669"/>
    <property type="project" value="UniProtKB-EC"/>
</dbReference>
<evidence type="ECO:0000256" key="4">
    <source>
        <dbReference type="ARBA" id="ARBA00022723"/>
    </source>
</evidence>
<proteinExistence type="predicted"/>
<evidence type="ECO:0000259" key="10">
    <source>
        <dbReference type="PROSITE" id="PS50089"/>
    </source>
</evidence>
<dbReference type="Pfam" id="PF13445">
    <property type="entry name" value="zf-RING_UBOX"/>
    <property type="match status" value="1"/>
</dbReference>
<dbReference type="SUPFAM" id="SSF57850">
    <property type="entry name" value="RING/U-box"/>
    <property type="match status" value="2"/>
</dbReference>
<dbReference type="InterPro" id="IPR013083">
    <property type="entry name" value="Znf_RING/FYVE/PHD"/>
</dbReference>
<keyword evidence="4" id="KW-0479">Metal-binding</keyword>
<evidence type="ECO:0000256" key="5">
    <source>
        <dbReference type="ARBA" id="ARBA00022737"/>
    </source>
</evidence>
<keyword evidence="6 9" id="KW-0863">Zinc-finger</keyword>
<dbReference type="InterPro" id="IPR017907">
    <property type="entry name" value="Znf_RING_CS"/>
</dbReference>
<sequence>MEPANTCNICSEVYPTEDTLALVCDHTYCRSCLTDHFRAALVDTGLFPPRCCKTPIPVEICHALLPKDLVKDFDLKVEELAHPNPTYCSNLDCNEFIRLKDIKNDVGTCVFCETKTCVTCKGEQHEGLCPKDPHVVLLMDTAKRSKWQQCSRCKTLVELNLGCFHMTCTCKHQFCYICGVEWKTCRCPQWDEEYLTRNDPNPREPVPAAIPVAAPALVQALARPPCFTHSWRRNNRRRVCQFCGAHWLPYLFECDDCRRLSCWRCIQDRE</sequence>
<feature type="domain" description="RING-type" evidence="10">
    <location>
        <begin position="7"/>
        <end position="51"/>
    </location>
</feature>
<dbReference type="PROSITE" id="PS00518">
    <property type="entry name" value="ZF_RING_1"/>
    <property type="match status" value="1"/>
</dbReference>
<evidence type="ECO:0000256" key="1">
    <source>
        <dbReference type="ARBA" id="ARBA00001798"/>
    </source>
</evidence>
<dbReference type="CDD" id="cd20335">
    <property type="entry name" value="BRcat_RBR"/>
    <property type="match status" value="1"/>
</dbReference>
<evidence type="ECO:0000256" key="3">
    <source>
        <dbReference type="ARBA" id="ARBA00022679"/>
    </source>
</evidence>
<evidence type="ECO:0000256" key="7">
    <source>
        <dbReference type="ARBA" id="ARBA00022786"/>
    </source>
</evidence>
<dbReference type="Proteomes" id="UP000799757">
    <property type="component" value="Unassembled WGS sequence"/>
</dbReference>
<protein>
    <recommendedName>
        <fullName evidence="2">RBR-type E3 ubiquitin transferase</fullName>
        <ecNumber evidence="2">2.3.2.31</ecNumber>
    </recommendedName>
</protein>
<evidence type="ECO:0000256" key="2">
    <source>
        <dbReference type="ARBA" id="ARBA00012251"/>
    </source>
</evidence>
<keyword evidence="13" id="KW-1185">Reference proteome</keyword>
<dbReference type="OrthoDB" id="9977870at2759"/>
<dbReference type="GO" id="GO:0016567">
    <property type="term" value="P:protein ubiquitination"/>
    <property type="evidence" value="ECO:0007669"/>
    <property type="project" value="InterPro"/>
</dbReference>
<dbReference type="Pfam" id="PF22191">
    <property type="entry name" value="IBR_1"/>
    <property type="match status" value="1"/>
</dbReference>
<keyword evidence="7" id="KW-0833">Ubl conjugation pathway</keyword>
<evidence type="ECO:0000313" key="13">
    <source>
        <dbReference type="Proteomes" id="UP000799757"/>
    </source>
</evidence>
<dbReference type="Gene3D" id="1.20.120.1750">
    <property type="match status" value="1"/>
</dbReference>
<dbReference type="PROSITE" id="PS50089">
    <property type="entry name" value="ZF_RING_2"/>
    <property type="match status" value="1"/>
</dbReference>
<dbReference type="InterPro" id="IPR031127">
    <property type="entry name" value="E3_UB_ligase_RBR"/>
</dbReference>
<dbReference type="InterPro" id="IPR027370">
    <property type="entry name" value="Znf-RING_euk"/>
</dbReference>
<gene>
    <name evidence="12" type="ORF">K505DRAFT_255736</name>
</gene>
<accession>A0A6A6WVX3</accession>
<keyword evidence="3" id="KW-0808">Transferase</keyword>
<dbReference type="Gene3D" id="3.30.40.10">
    <property type="entry name" value="Zinc/RING finger domain, C3HC4 (zinc finger)"/>
    <property type="match status" value="1"/>
</dbReference>
<keyword evidence="5" id="KW-0677">Repeat</keyword>
<dbReference type="EC" id="2.3.2.31" evidence="2"/>
<reference evidence="12" key="1">
    <citation type="journal article" date="2020" name="Stud. Mycol.">
        <title>101 Dothideomycetes genomes: a test case for predicting lifestyles and emergence of pathogens.</title>
        <authorList>
            <person name="Haridas S."/>
            <person name="Albert R."/>
            <person name="Binder M."/>
            <person name="Bloem J."/>
            <person name="Labutti K."/>
            <person name="Salamov A."/>
            <person name="Andreopoulos B."/>
            <person name="Baker S."/>
            <person name="Barry K."/>
            <person name="Bills G."/>
            <person name="Bluhm B."/>
            <person name="Cannon C."/>
            <person name="Castanera R."/>
            <person name="Culley D."/>
            <person name="Daum C."/>
            <person name="Ezra D."/>
            <person name="Gonzalez J."/>
            <person name="Henrissat B."/>
            <person name="Kuo A."/>
            <person name="Liang C."/>
            <person name="Lipzen A."/>
            <person name="Lutzoni F."/>
            <person name="Magnuson J."/>
            <person name="Mondo S."/>
            <person name="Nolan M."/>
            <person name="Ohm R."/>
            <person name="Pangilinan J."/>
            <person name="Park H.-J."/>
            <person name="Ramirez L."/>
            <person name="Alfaro M."/>
            <person name="Sun H."/>
            <person name="Tritt A."/>
            <person name="Yoshinaga Y."/>
            <person name="Zwiers L.-H."/>
            <person name="Turgeon B."/>
            <person name="Goodwin S."/>
            <person name="Spatafora J."/>
            <person name="Crous P."/>
            <person name="Grigoriev I."/>
        </authorList>
    </citation>
    <scope>NUCLEOTIDE SEQUENCE</scope>
    <source>
        <strain evidence="12">CBS 109.77</strain>
    </source>
</reference>
<evidence type="ECO:0000259" key="11">
    <source>
        <dbReference type="PROSITE" id="PS51873"/>
    </source>
</evidence>
<dbReference type="InterPro" id="IPR002867">
    <property type="entry name" value="IBR_dom"/>
</dbReference>
<dbReference type="InterPro" id="IPR001841">
    <property type="entry name" value="Znf_RING"/>
</dbReference>
<dbReference type="EMBL" id="MU002223">
    <property type="protein sequence ID" value="KAF2788360.1"/>
    <property type="molecule type" value="Genomic_DNA"/>
</dbReference>
<dbReference type="CDD" id="cd22584">
    <property type="entry name" value="Rcat_RBR_unk"/>
    <property type="match status" value="1"/>
</dbReference>
<name>A0A6A6WVX3_9PLEO</name>